<dbReference type="Pfam" id="PF07963">
    <property type="entry name" value="N_methyl"/>
    <property type="match status" value="1"/>
</dbReference>
<dbReference type="NCBIfam" id="TIGR02532">
    <property type="entry name" value="IV_pilin_GFxxxE"/>
    <property type="match status" value="1"/>
</dbReference>
<keyword evidence="1" id="KW-0472">Membrane</keyword>
<feature type="transmembrane region" description="Helical" evidence="1">
    <location>
        <begin position="17"/>
        <end position="39"/>
    </location>
</feature>
<evidence type="ECO:0000313" key="3">
    <source>
        <dbReference type="EMBL" id="NHZ82808.1"/>
    </source>
</evidence>
<protein>
    <submittedName>
        <fullName evidence="3">Type IV pilus modification protein PilV</fullName>
    </submittedName>
</protein>
<dbReference type="InterPro" id="IPR012902">
    <property type="entry name" value="N_methyl_site"/>
</dbReference>
<dbReference type="Pfam" id="PF22150">
    <property type="entry name" value="Tt1218-like"/>
    <property type="match status" value="1"/>
</dbReference>
<gene>
    <name evidence="3" type="primary">pilV</name>
    <name evidence="3" type="ORF">F2P44_26550</name>
</gene>
<dbReference type="InterPro" id="IPR054402">
    <property type="entry name" value="Tt1218-like_dom"/>
</dbReference>
<keyword evidence="1" id="KW-0812">Transmembrane</keyword>
<dbReference type="InterPro" id="IPR013362">
    <property type="entry name" value="Pilus_4_PilV"/>
</dbReference>
<comment type="caution">
    <text evidence="3">The sequence shown here is derived from an EMBL/GenBank/DDBJ whole genome shotgun (WGS) entry which is preliminary data.</text>
</comment>
<organism evidence="3 4">
    <name type="scientific">Massilia frigida</name>
    <dbReference type="NCBI Taxonomy" id="2609281"/>
    <lineage>
        <taxon>Bacteria</taxon>
        <taxon>Pseudomonadati</taxon>
        <taxon>Pseudomonadota</taxon>
        <taxon>Betaproteobacteria</taxon>
        <taxon>Burkholderiales</taxon>
        <taxon>Oxalobacteraceae</taxon>
        <taxon>Telluria group</taxon>
        <taxon>Massilia</taxon>
    </lineage>
</organism>
<sequence>MRLLRKPVAGGFTLTEVLVAVLLLAVGILGALGLQVAALRTRQGISLMSRGVQLATSLAERMQANAGQMRRDDLGNPYLQLRYDAADGTPPPAPAGCYGAGSCSSAQLAQFDIADTVAALHAGFPGGRIAVCRDATVWDDGRRALAWECASAAGAPVVIKLGWRARRADGAADAAPGAPSAPAVALMLGTGAP</sequence>
<accession>A0ABX0NIT9</accession>
<evidence type="ECO:0000313" key="4">
    <source>
        <dbReference type="Proteomes" id="UP000621455"/>
    </source>
</evidence>
<name>A0ABX0NIT9_9BURK</name>
<reference evidence="3 4" key="1">
    <citation type="submission" date="2019-10" db="EMBL/GenBank/DDBJ databases">
        <title>Taxonomy of Antarctic Massilia spp.: description of Massilia rubra sp. nov., Massilia aquatica sp. nov., Massilia mucilaginosa sp. nov., Massilia frigida sp. nov. isolated from streams, lakes and regoliths.</title>
        <authorList>
            <person name="Holochova P."/>
            <person name="Sedlacek I."/>
            <person name="Kralova S."/>
            <person name="Maslanova I."/>
            <person name="Busse H.-J."/>
            <person name="Stankova E."/>
            <person name="Vrbovska V."/>
            <person name="Kovarovic V."/>
            <person name="Bartak M."/>
            <person name="Svec P."/>
            <person name="Pantucek R."/>
        </authorList>
    </citation>
    <scope>NUCLEOTIDE SEQUENCE [LARGE SCALE GENOMIC DNA]</scope>
    <source>
        <strain evidence="3 4">CCM 8695</strain>
    </source>
</reference>
<dbReference type="NCBIfam" id="TIGR02523">
    <property type="entry name" value="type_IV_pilV"/>
    <property type="match status" value="1"/>
</dbReference>
<feature type="domain" description="Type IV pilin Tt1218-like" evidence="2">
    <location>
        <begin position="34"/>
        <end position="114"/>
    </location>
</feature>
<dbReference type="RefSeq" id="WP_167091419.1">
    <property type="nucleotide sequence ID" value="NZ_WHJG01000038.1"/>
</dbReference>
<dbReference type="EMBL" id="WHJG01000038">
    <property type="protein sequence ID" value="NHZ82808.1"/>
    <property type="molecule type" value="Genomic_DNA"/>
</dbReference>
<keyword evidence="1" id="KW-1133">Transmembrane helix</keyword>
<evidence type="ECO:0000259" key="2">
    <source>
        <dbReference type="Pfam" id="PF22150"/>
    </source>
</evidence>
<keyword evidence="4" id="KW-1185">Reference proteome</keyword>
<dbReference type="Proteomes" id="UP000621455">
    <property type="component" value="Unassembled WGS sequence"/>
</dbReference>
<evidence type="ECO:0000256" key="1">
    <source>
        <dbReference type="SAM" id="Phobius"/>
    </source>
</evidence>
<proteinExistence type="predicted"/>